<dbReference type="GO" id="GO:0016020">
    <property type="term" value="C:membrane"/>
    <property type="evidence" value="ECO:0007669"/>
    <property type="project" value="UniProtKB-SubCell"/>
</dbReference>
<gene>
    <name evidence="6" type="ORF">B5E41_24500</name>
</gene>
<feature type="transmembrane region" description="Helical" evidence="5">
    <location>
        <begin position="70"/>
        <end position="87"/>
    </location>
</feature>
<comment type="subcellular location">
    <subcellularLocation>
        <location evidence="1">Membrane</location>
        <topology evidence="1">Multi-pass membrane protein</topology>
    </subcellularLocation>
</comment>
<dbReference type="Pfam" id="PF07690">
    <property type="entry name" value="MFS_1"/>
    <property type="match status" value="1"/>
</dbReference>
<dbReference type="RefSeq" id="WP_088396427.1">
    <property type="nucleotide sequence ID" value="NZ_MXPU01000019.1"/>
</dbReference>
<dbReference type="Proteomes" id="UP000197269">
    <property type="component" value="Unassembled WGS sequence"/>
</dbReference>
<evidence type="ECO:0000313" key="7">
    <source>
        <dbReference type="Proteomes" id="UP000197269"/>
    </source>
</evidence>
<evidence type="ECO:0000256" key="5">
    <source>
        <dbReference type="SAM" id="Phobius"/>
    </source>
</evidence>
<name>A0A246DPE6_9HYPH</name>
<dbReference type="EMBL" id="MXPU01000019">
    <property type="protein sequence ID" value="OWO92094.1"/>
    <property type="molecule type" value="Genomic_DNA"/>
</dbReference>
<accession>A0A246DPE6</accession>
<feature type="transmembrane region" description="Helical" evidence="5">
    <location>
        <begin position="266"/>
        <end position="283"/>
    </location>
</feature>
<organism evidence="6 7">
    <name type="scientific">Rhizobium esperanzae</name>
    <dbReference type="NCBI Taxonomy" id="1967781"/>
    <lineage>
        <taxon>Bacteria</taxon>
        <taxon>Pseudomonadati</taxon>
        <taxon>Pseudomonadota</taxon>
        <taxon>Alphaproteobacteria</taxon>
        <taxon>Hyphomicrobiales</taxon>
        <taxon>Rhizobiaceae</taxon>
        <taxon>Rhizobium/Agrobacterium group</taxon>
        <taxon>Rhizobium</taxon>
    </lineage>
</organism>
<reference evidence="6 7" key="1">
    <citation type="submission" date="2017-03" db="EMBL/GenBank/DDBJ databases">
        <title>Genome of strain Rhizobium sp. CNPSo 668.</title>
        <authorList>
            <person name="Ribeiro R."/>
        </authorList>
    </citation>
    <scope>NUCLEOTIDE SEQUENCE [LARGE SCALE GENOMIC DNA]</scope>
    <source>
        <strain evidence="6 7">CNPSo 668</strain>
    </source>
</reference>
<dbReference type="PANTHER" id="PTHR23514">
    <property type="entry name" value="BYPASS OF STOP CODON PROTEIN 6"/>
    <property type="match status" value="1"/>
</dbReference>
<feature type="transmembrane region" description="Helical" evidence="5">
    <location>
        <begin position="93"/>
        <end position="111"/>
    </location>
</feature>
<dbReference type="InterPro" id="IPR036259">
    <property type="entry name" value="MFS_trans_sf"/>
</dbReference>
<feature type="transmembrane region" description="Helical" evidence="5">
    <location>
        <begin position="39"/>
        <end position="58"/>
    </location>
</feature>
<dbReference type="PANTHER" id="PTHR23514:SF13">
    <property type="entry name" value="INNER MEMBRANE PROTEIN YBJJ"/>
    <property type="match status" value="1"/>
</dbReference>
<keyword evidence="3 5" id="KW-1133">Transmembrane helix</keyword>
<dbReference type="Gene3D" id="1.20.1250.20">
    <property type="entry name" value="MFS general substrate transporter like domains"/>
    <property type="match status" value="2"/>
</dbReference>
<sequence>MKPHHRIFFIQFAVALSVGAFLSRLPDLQHKFGLTEGELGLSLAVMSLGVLCGLTFSVRIIERLGARNTAFVTVFGASLFLSMISWMPSALPAMPLFFIAGLFTGAFEINANIETDRHEALLGNRIMSRAHGMWSLGFCMTALVAAGMRQAAISIELHTFLVLLTVLISGSIVFSKIETAPPRQDAHSGEIPLIAFPTIGLLPLCLIGAAPLLAEGASVDWSAIYMRDVFAAEPFVGGLSVTIFSLCIAIGRLAMDPVIDRFNPHPVAIVLLAIVVAGLLMVATAAHPVIALVGFGVTGIGCSSVYPLAISAAARRTDRPAPVNVAALGQTIFLVFFAGPPLLGFIAEYVGIRFSYWAVVPVIVTALLITRALAAAPMPAIGEQQPVQSQV</sequence>
<feature type="transmembrane region" description="Helical" evidence="5">
    <location>
        <begin position="194"/>
        <end position="214"/>
    </location>
</feature>
<dbReference type="AlphaFoldDB" id="A0A246DPE6"/>
<evidence type="ECO:0000256" key="3">
    <source>
        <dbReference type="ARBA" id="ARBA00022989"/>
    </source>
</evidence>
<dbReference type="GO" id="GO:0022857">
    <property type="term" value="F:transmembrane transporter activity"/>
    <property type="evidence" value="ECO:0007669"/>
    <property type="project" value="InterPro"/>
</dbReference>
<dbReference type="CDD" id="cd17393">
    <property type="entry name" value="MFS_MosC_like"/>
    <property type="match status" value="1"/>
</dbReference>
<dbReference type="SUPFAM" id="SSF103473">
    <property type="entry name" value="MFS general substrate transporter"/>
    <property type="match status" value="1"/>
</dbReference>
<feature type="transmembrane region" description="Helical" evidence="5">
    <location>
        <begin position="234"/>
        <end position="254"/>
    </location>
</feature>
<protein>
    <submittedName>
        <fullName evidence="6">MFS transporter</fullName>
    </submittedName>
</protein>
<feature type="transmembrane region" description="Helical" evidence="5">
    <location>
        <begin position="321"/>
        <end position="342"/>
    </location>
</feature>
<evidence type="ECO:0000256" key="4">
    <source>
        <dbReference type="ARBA" id="ARBA00023136"/>
    </source>
</evidence>
<evidence type="ECO:0000313" key="6">
    <source>
        <dbReference type="EMBL" id="OWO92094.1"/>
    </source>
</evidence>
<evidence type="ECO:0000256" key="2">
    <source>
        <dbReference type="ARBA" id="ARBA00022692"/>
    </source>
</evidence>
<feature type="transmembrane region" description="Helical" evidence="5">
    <location>
        <begin position="354"/>
        <end position="374"/>
    </location>
</feature>
<comment type="caution">
    <text evidence="6">The sequence shown here is derived from an EMBL/GenBank/DDBJ whole genome shotgun (WGS) entry which is preliminary data.</text>
</comment>
<keyword evidence="4 5" id="KW-0472">Membrane</keyword>
<dbReference type="InterPro" id="IPR011701">
    <property type="entry name" value="MFS"/>
</dbReference>
<feature type="transmembrane region" description="Helical" evidence="5">
    <location>
        <begin position="157"/>
        <end position="174"/>
    </location>
</feature>
<evidence type="ECO:0000256" key="1">
    <source>
        <dbReference type="ARBA" id="ARBA00004141"/>
    </source>
</evidence>
<keyword evidence="2 5" id="KW-0812">Transmembrane</keyword>
<proteinExistence type="predicted"/>
<feature type="transmembrane region" description="Helical" evidence="5">
    <location>
        <begin position="132"/>
        <end position="151"/>
    </location>
</feature>
<feature type="transmembrane region" description="Helical" evidence="5">
    <location>
        <begin position="289"/>
        <end position="309"/>
    </location>
</feature>
<dbReference type="InterPro" id="IPR051788">
    <property type="entry name" value="MFS_Transporter"/>
</dbReference>